<dbReference type="InterPro" id="IPR001715">
    <property type="entry name" value="CH_dom"/>
</dbReference>
<dbReference type="PANTHER" id="PTHR38537">
    <property type="entry name" value="JITTERBUG, ISOFORM N"/>
    <property type="match status" value="1"/>
</dbReference>
<dbReference type="InterPro" id="IPR044801">
    <property type="entry name" value="Filamin"/>
</dbReference>
<evidence type="ECO:0000259" key="3">
    <source>
        <dbReference type="PROSITE" id="PS50021"/>
    </source>
</evidence>
<feature type="domain" description="Calponin-homology (CH)" evidence="3">
    <location>
        <begin position="155"/>
        <end position="258"/>
    </location>
</feature>
<dbReference type="InterPro" id="IPR036872">
    <property type="entry name" value="CH_dom_sf"/>
</dbReference>
<dbReference type="Pfam" id="PF00307">
    <property type="entry name" value="CH"/>
    <property type="match status" value="3"/>
</dbReference>
<sequence length="474" mass="53404">MTKEKTCDFGFKMSKNIEKYNKIPSDIITVSSDNEEIPEWVIIQMTTFTNWLNYQLRQSNVVVRDLCSDLSDGTLLIQIVEIFQRRICTGKIYNYNPTEIQCLMNVQMALDALREDGVKLVNIGSQDIVEGNLKLILGLIWCLIQKYQIAIQSKIPPKKLIMAWLQSVLPEIKLTNFRTNWNSGKALAALIDYCQPGLFENWRELDPKNSYENCKKALEIAEKYLHVPALLNAEHMSSPELDELSTITYISFFVSENGPGYIGSLNNVSKLMPDVRITNFDRSWNDGYLLCKLILSVGGKIQDFKDMNFNDPNYWVTNISIALSAALELGIASLLGPNDLADPDVEYLGVMALVAALCSLIMNDPYDDLPAPPQSIYYQNSLTNNKKIVDHKVNVFSETITTSCFQDQQINLDLAFQDNSGLTVNDLDVIVIGPNNKVKEHQMLQLAKIKTSKGAVLSFVPDQVGDYQVSLTKL</sequence>
<dbReference type="Proteomes" id="UP000046392">
    <property type="component" value="Unplaced"/>
</dbReference>
<feature type="domain" description="Calponin-homology (CH)" evidence="3">
    <location>
        <begin position="42"/>
        <end position="148"/>
    </location>
</feature>
<dbReference type="Gene3D" id="1.10.418.10">
    <property type="entry name" value="Calponin-like domain"/>
    <property type="match status" value="3"/>
</dbReference>
<dbReference type="GO" id="GO:0051015">
    <property type="term" value="F:actin filament binding"/>
    <property type="evidence" value="ECO:0007669"/>
    <property type="project" value="InterPro"/>
</dbReference>
<dbReference type="GO" id="GO:0030036">
    <property type="term" value="P:actin cytoskeleton organization"/>
    <property type="evidence" value="ECO:0007669"/>
    <property type="project" value="InterPro"/>
</dbReference>
<dbReference type="STRING" id="174720.A0A0N5C3M2"/>
<dbReference type="PROSITE" id="PS50021">
    <property type="entry name" value="CH"/>
    <property type="match status" value="3"/>
</dbReference>
<keyword evidence="1" id="KW-0677">Repeat</keyword>
<dbReference type="PROSITE" id="PS00020">
    <property type="entry name" value="ACTININ_2"/>
    <property type="match status" value="1"/>
</dbReference>
<keyword evidence="4" id="KW-1185">Reference proteome</keyword>
<dbReference type="InterPro" id="IPR001589">
    <property type="entry name" value="Actinin_actin-bd_CS"/>
</dbReference>
<organism evidence="4 5">
    <name type="scientific">Strongyloides papillosus</name>
    <name type="common">Intestinal threadworm</name>
    <dbReference type="NCBI Taxonomy" id="174720"/>
    <lineage>
        <taxon>Eukaryota</taxon>
        <taxon>Metazoa</taxon>
        <taxon>Ecdysozoa</taxon>
        <taxon>Nematoda</taxon>
        <taxon>Chromadorea</taxon>
        <taxon>Rhabditida</taxon>
        <taxon>Tylenchina</taxon>
        <taxon>Panagrolaimomorpha</taxon>
        <taxon>Strongyloidoidea</taxon>
        <taxon>Strongyloididae</taxon>
        <taxon>Strongyloides</taxon>
    </lineage>
</organism>
<name>A0A0N5C3M2_STREA</name>
<dbReference type="SUPFAM" id="SSF47576">
    <property type="entry name" value="Calponin-homology domain, CH-domain"/>
    <property type="match status" value="2"/>
</dbReference>
<dbReference type="PANTHER" id="PTHR38537:SF16">
    <property type="entry name" value="CALPONIN-HOMOLOGY (CH) DOMAIN-CONTAINING PROTEIN"/>
    <property type="match status" value="1"/>
</dbReference>
<evidence type="ECO:0000256" key="2">
    <source>
        <dbReference type="ARBA" id="ARBA00023203"/>
    </source>
</evidence>
<protein>
    <submittedName>
        <fullName evidence="5">Calponin-homology (CH) domain-containing protein</fullName>
    </submittedName>
</protein>
<reference evidence="5" key="1">
    <citation type="submission" date="2017-02" db="UniProtKB">
        <authorList>
            <consortium name="WormBaseParasite"/>
        </authorList>
    </citation>
    <scope>IDENTIFICATION</scope>
</reference>
<dbReference type="SMART" id="SM00033">
    <property type="entry name" value="CH"/>
    <property type="match status" value="3"/>
</dbReference>
<dbReference type="WBParaSite" id="SPAL_0001256300.1">
    <property type="protein sequence ID" value="SPAL_0001256300.1"/>
    <property type="gene ID" value="SPAL_0001256300"/>
</dbReference>
<accession>A0A0N5C3M2</accession>
<proteinExistence type="predicted"/>
<evidence type="ECO:0000256" key="1">
    <source>
        <dbReference type="ARBA" id="ARBA00022737"/>
    </source>
</evidence>
<dbReference type="AlphaFoldDB" id="A0A0N5C3M2"/>
<feature type="domain" description="Calponin-homology (CH)" evidence="3">
    <location>
        <begin position="259"/>
        <end position="362"/>
    </location>
</feature>
<dbReference type="PROSITE" id="PS00019">
    <property type="entry name" value="ACTININ_1"/>
    <property type="match status" value="1"/>
</dbReference>
<keyword evidence="2" id="KW-0009">Actin-binding</keyword>
<evidence type="ECO:0000313" key="4">
    <source>
        <dbReference type="Proteomes" id="UP000046392"/>
    </source>
</evidence>
<evidence type="ECO:0000313" key="5">
    <source>
        <dbReference type="WBParaSite" id="SPAL_0001256300.1"/>
    </source>
</evidence>